<sequence>MKFRGVFLVLFLLPLLWGLITLAKGAATSVAPHCDGLQLGADGEEHPGRMRRGFTCHIDYALDGRSAGTRTYDQQKYAQIRERRGYLVQGTVYVTYGAAGLVVLVSAGGLPDSIRRRLPPPHRRPTPATRP</sequence>
<reference evidence="1 2" key="1">
    <citation type="submission" date="2024-10" db="EMBL/GenBank/DDBJ databases">
        <title>The Natural Products Discovery Center: Release of the First 8490 Sequenced Strains for Exploring Actinobacteria Biosynthetic Diversity.</title>
        <authorList>
            <person name="Kalkreuter E."/>
            <person name="Kautsar S.A."/>
            <person name="Yang D."/>
            <person name="Bader C.D."/>
            <person name="Teijaro C.N."/>
            <person name="Fluegel L."/>
            <person name="Davis C.M."/>
            <person name="Simpson J.R."/>
            <person name="Lauterbach L."/>
            <person name="Steele A.D."/>
            <person name="Gui C."/>
            <person name="Meng S."/>
            <person name="Li G."/>
            <person name="Viehrig K."/>
            <person name="Ye F."/>
            <person name="Su P."/>
            <person name="Kiefer A.F."/>
            <person name="Nichols A."/>
            <person name="Cepeda A.J."/>
            <person name="Yan W."/>
            <person name="Fan B."/>
            <person name="Jiang Y."/>
            <person name="Adhikari A."/>
            <person name="Zheng C.-J."/>
            <person name="Schuster L."/>
            <person name="Cowan T.M."/>
            <person name="Smanski M.J."/>
            <person name="Chevrette M.G."/>
            <person name="De Carvalho L.P.S."/>
            <person name="Shen B."/>
        </authorList>
    </citation>
    <scope>NUCLEOTIDE SEQUENCE [LARGE SCALE GENOMIC DNA]</scope>
    <source>
        <strain evidence="1 2">NPDC051599</strain>
    </source>
</reference>
<keyword evidence="2" id="KW-1185">Reference proteome</keyword>
<organism evidence="1 2">
    <name type="scientific">Streptomyces cellulosae</name>
    <dbReference type="NCBI Taxonomy" id="1968"/>
    <lineage>
        <taxon>Bacteria</taxon>
        <taxon>Bacillati</taxon>
        <taxon>Actinomycetota</taxon>
        <taxon>Actinomycetes</taxon>
        <taxon>Kitasatosporales</taxon>
        <taxon>Streptomycetaceae</taxon>
        <taxon>Streptomyces</taxon>
    </lineage>
</organism>
<protein>
    <recommendedName>
        <fullName evidence="3">Transmembrane protein</fullName>
    </recommendedName>
</protein>
<comment type="caution">
    <text evidence="1">The sequence shown here is derived from an EMBL/GenBank/DDBJ whole genome shotgun (WGS) entry which is preliminary data.</text>
</comment>
<evidence type="ECO:0000313" key="2">
    <source>
        <dbReference type="Proteomes" id="UP001612415"/>
    </source>
</evidence>
<gene>
    <name evidence="1" type="ORF">ACIA8P_26005</name>
</gene>
<proteinExistence type="predicted"/>
<dbReference type="Proteomes" id="UP001612415">
    <property type="component" value="Unassembled WGS sequence"/>
</dbReference>
<accession>A0ABW7Y6R9</accession>
<evidence type="ECO:0008006" key="3">
    <source>
        <dbReference type="Google" id="ProtNLM"/>
    </source>
</evidence>
<dbReference type="EMBL" id="JBITDC010000010">
    <property type="protein sequence ID" value="MFI5678081.1"/>
    <property type="molecule type" value="Genomic_DNA"/>
</dbReference>
<dbReference type="RefSeq" id="WP_398658649.1">
    <property type="nucleotide sequence ID" value="NZ_JBITDC010000010.1"/>
</dbReference>
<evidence type="ECO:0000313" key="1">
    <source>
        <dbReference type="EMBL" id="MFI5678081.1"/>
    </source>
</evidence>
<name>A0ABW7Y6R9_STRCE</name>